<dbReference type="PANTHER" id="PTHR30055">
    <property type="entry name" value="HTH-TYPE TRANSCRIPTIONAL REGULATOR RUTR"/>
    <property type="match status" value="1"/>
</dbReference>
<gene>
    <name evidence="4" type="ORF">HLUCCX14_15705</name>
</gene>
<name>A0A0P7YAK4_9GAMM</name>
<dbReference type="STRING" id="1305731.GCA_000934705_01804"/>
<dbReference type="EMBL" id="LJZQ01000032">
    <property type="protein sequence ID" value="KPQ27270.1"/>
    <property type="molecule type" value="Genomic_DNA"/>
</dbReference>
<dbReference type="AlphaFoldDB" id="A0A0P7YAK4"/>
<organism evidence="4 5">
    <name type="scientific">Marinobacter excellens HL-55</name>
    <dbReference type="NCBI Taxonomy" id="1305731"/>
    <lineage>
        <taxon>Bacteria</taxon>
        <taxon>Pseudomonadati</taxon>
        <taxon>Pseudomonadota</taxon>
        <taxon>Gammaproteobacteria</taxon>
        <taxon>Pseudomonadales</taxon>
        <taxon>Marinobacteraceae</taxon>
        <taxon>Marinobacter</taxon>
    </lineage>
</organism>
<keyword evidence="1 2" id="KW-0238">DNA-binding</keyword>
<feature type="DNA-binding region" description="H-T-H motif" evidence="2">
    <location>
        <begin position="9"/>
        <end position="28"/>
    </location>
</feature>
<dbReference type="Gene3D" id="1.10.357.10">
    <property type="entry name" value="Tetracycline Repressor, domain 2"/>
    <property type="match status" value="1"/>
</dbReference>
<dbReference type="InterPro" id="IPR036271">
    <property type="entry name" value="Tet_transcr_reg_TetR-rel_C_sf"/>
</dbReference>
<dbReference type="PANTHER" id="PTHR30055:SF119">
    <property type="entry name" value="NALC"/>
    <property type="match status" value="1"/>
</dbReference>
<dbReference type="GO" id="GO:0000976">
    <property type="term" value="F:transcription cis-regulatory region binding"/>
    <property type="evidence" value="ECO:0007669"/>
    <property type="project" value="TreeGrafter"/>
</dbReference>
<dbReference type="Gene3D" id="1.10.10.60">
    <property type="entry name" value="Homeodomain-like"/>
    <property type="match status" value="1"/>
</dbReference>
<dbReference type="Pfam" id="PF00440">
    <property type="entry name" value="TetR_N"/>
    <property type="match status" value="1"/>
</dbReference>
<dbReference type="InterPro" id="IPR009057">
    <property type="entry name" value="Homeodomain-like_sf"/>
</dbReference>
<evidence type="ECO:0000256" key="1">
    <source>
        <dbReference type="ARBA" id="ARBA00023125"/>
    </source>
</evidence>
<reference evidence="4 5" key="1">
    <citation type="submission" date="2015-09" db="EMBL/GenBank/DDBJ databases">
        <title>Identification and resolution of microdiversity through metagenomic sequencing of parallel consortia.</title>
        <authorList>
            <person name="Nelson W.C."/>
            <person name="Romine M.F."/>
            <person name="Lindemann S.R."/>
        </authorList>
    </citation>
    <scope>NUCLEOTIDE SEQUENCE [LARGE SCALE GENOMIC DNA]</scope>
    <source>
        <strain evidence="4">HL-55</strain>
    </source>
</reference>
<evidence type="ECO:0000313" key="5">
    <source>
        <dbReference type="Proteomes" id="UP000050416"/>
    </source>
</evidence>
<dbReference type="InterPro" id="IPR039536">
    <property type="entry name" value="TetR_C_Proteobacteria"/>
</dbReference>
<feature type="domain" description="HTH tetR-type" evidence="3">
    <location>
        <begin position="1"/>
        <end position="46"/>
    </location>
</feature>
<dbReference type="PATRIC" id="fig|1305731.5.peg.1921"/>
<comment type="caution">
    <text evidence="4">The sequence shown here is derived from an EMBL/GenBank/DDBJ whole genome shotgun (WGS) entry which is preliminary data.</text>
</comment>
<evidence type="ECO:0000313" key="4">
    <source>
        <dbReference type="EMBL" id="KPQ27270.1"/>
    </source>
</evidence>
<dbReference type="InterPro" id="IPR050109">
    <property type="entry name" value="HTH-type_TetR-like_transc_reg"/>
</dbReference>
<dbReference type="SUPFAM" id="SSF46689">
    <property type="entry name" value="Homeodomain-like"/>
    <property type="match status" value="1"/>
</dbReference>
<dbReference type="SUPFAM" id="SSF48498">
    <property type="entry name" value="Tetracyclin repressor-like, C-terminal domain"/>
    <property type="match status" value="1"/>
</dbReference>
<dbReference type="Pfam" id="PF14246">
    <property type="entry name" value="TetR_C_7"/>
    <property type="match status" value="1"/>
</dbReference>
<dbReference type="GO" id="GO:0003700">
    <property type="term" value="F:DNA-binding transcription factor activity"/>
    <property type="evidence" value="ECO:0007669"/>
    <property type="project" value="TreeGrafter"/>
</dbReference>
<evidence type="ECO:0000256" key="2">
    <source>
        <dbReference type="PROSITE-ProRule" id="PRU00335"/>
    </source>
</evidence>
<protein>
    <submittedName>
        <fullName evidence="4">Transcriptional regulator</fullName>
    </submittedName>
</protein>
<dbReference type="PROSITE" id="PS50977">
    <property type="entry name" value="HTH_TETR_2"/>
    <property type="match status" value="1"/>
</dbReference>
<accession>A0A0P7YAK4</accession>
<dbReference type="Proteomes" id="UP000050416">
    <property type="component" value="Unassembled WGS sequence"/>
</dbReference>
<proteinExistence type="predicted"/>
<sequence>MAQGLKTTSMDAIAKRAGVSKQTLYSHFKNKDDLFSAVLRWKMNQHQFSDEAPIEFSGDLETDLNLFGQHFIGLLVDPEACAMFRSVIGESPNYPRVSRLFYENGPQRIREILRAYLAEQGVQDPEFHAGLFTGALNGELHMSAMMNLDEVPPRRELNQYVARVVKVFLPLFREKRAT</sequence>
<dbReference type="InterPro" id="IPR001647">
    <property type="entry name" value="HTH_TetR"/>
</dbReference>
<evidence type="ECO:0000259" key="3">
    <source>
        <dbReference type="PROSITE" id="PS50977"/>
    </source>
</evidence>